<comment type="caution">
    <text evidence="6">The sequence shown here is derived from an EMBL/GenBank/DDBJ whole genome shotgun (WGS) entry which is preliminary data.</text>
</comment>
<dbReference type="PANTHER" id="PTHR24136:SF15">
    <property type="entry name" value="ANK_REP_REGION DOMAIN-CONTAINING PROTEIN"/>
    <property type="match status" value="1"/>
</dbReference>
<comment type="similarity">
    <text evidence="1">Belongs to the ankyrin SOCS box (ASB) family.</text>
</comment>
<dbReference type="SMART" id="SM00248">
    <property type="entry name" value="ANK"/>
    <property type="match status" value="4"/>
</dbReference>
<accession>A0AAV4AVV0</accession>
<feature type="repeat" description="ANK" evidence="4">
    <location>
        <begin position="180"/>
        <end position="212"/>
    </location>
</feature>
<keyword evidence="3 4" id="KW-0040">ANK repeat</keyword>
<dbReference type="EMBL" id="BLXT01004298">
    <property type="protein sequence ID" value="GFO11390.1"/>
    <property type="molecule type" value="Genomic_DNA"/>
</dbReference>
<dbReference type="SUPFAM" id="SSF158235">
    <property type="entry name" value="SOCS box-like"/>
    <property type="match status" value="1"/>
</dbReference>
<keyword evidence="2" id="KW-0677">Repeat</keyword>
<dbReference type="InterPro" id="IPR002110">
    <property type="entry name" value="Ankyrin_rpt"/>
</dbReference>
<reference evidence="6 7" key="1">
    <citation type="journal article" date="2021" name="Elife">
        <title>Chloroplast acquisition without the gene transfer in kleptoplastic sea slugs, Plakobranchus ocellatus.</title>
        <authorList>
            <person name="Maeda T."/>
            <person name="Takahashi S."/>
            <person name="Yoshida T."/>
            <person name="Shimamura S."/>
            <person name="Takaki Y."/>
            <person name="Nagai Y."/>
            <person name="Toyoda A."/>
            <person name="Suzuki Y."/>
            <person name="Arimoto A."/>
            <person name="Ishii H."/>
            <person name="Satoh N."/>
            <person name="Nishiyama T."/>
            <person name="Hasebe M."/>
            <person name="Maruyama T."/>
            <person name="Minagawa J."/>
            <person name="Obokata J."/>
            <person name="Shigenobu S."/>
        </authorList>
    </citation>
    <scope>NUCLEOTIDE SEQUENCE [LARGE SCALE GENOMIC DNA]</scope>
</reference>
<evidence type="ECO:0000256" key="4">
    <source>
        <dbReference type="PROSITE-ProRule" id="PRU00023"/>
    </source>
</evidence>
<gene>
    <name evidence="6" type="ORF">PoB_003789500</name>
</gene>
<evidence type="ECO:0000313" key="6">
    <source>
        <dbReference type="EMBL" id="GFO11390.1"/>
    </source>
</evidence>
<evidence type="ECO:0000313" key="7">
    <source>
        <dbReference type="Proteomes" id="UP000735302"/>
    </source>
</evidence>
<dbReference type="Pfam" id="PF12796">
    <property type="entry name" value="Ank_2"/>
    <property type="match status" value="1"/>
</dbReference>
<dbReference type="GO" id="GO:0035556">
    <property type="term" value="P:intracellular signal transduction"/>
    <property type="evidence" value="ECO:0007669"/>
    <property type="project" value="InterPro"/>
</dbReference>
<evidence type="ECO:0000256" key="3">
    <source>
        <dbReference type="ARBA" id="ARBA00023043"/>
    </source>
</evidence>
<dbReference type="InterPro" id="IPR001496">
    <property type="entry name" value="SOCS_box"/>
</dbReference>
<dbReference type="Gene3D" id="1.25.40.20">
    <property type="entry name" value="Ankyrin repeat-containing domain"/>
    <property type="match status" value="1"/>
</dbReference>
<feature type="domain" description="SOCS box" evidence="5">
    <location>
        <begin position="309"/>
        <end position="358"/>
    </location>
</feature>
<dbReference type="Proteomes" id="UP000735302">
    <property type="component" value="Unassembled WGS sequence"/>
</dbReference>
<evidence type="ECO:0000256" key="1">
    <source>
        <dbReference type="ARBA" id="ARBA00005949"/>
    </source>
</evidence>
<dbReference type="InterPro" id="IPR051573">
    <property type="entry name" value="Ankyrin-SOCS_box_domain"/>
</dbReference>
<dbReference type="PROSITE" id="PS50297">
    <property type="entry name" value="ANK_REP_REGION"/>
    <property type="match status" value="3"/>
</dbReference>
<feature type="repeat" description="ANK" evidence="4">
    <location>
        <begin position="147"/>
        <end position="179"/>
    </location>
</feature>
<dbReference type="InterPro" id="IPR036036">
    <property type="entry name" value="SOCS_box-like_dom_sf"/>
</dbReference>
<dbReference type="SUPFAM" id="SSF48403">
    <property type="entry name" value="Ankyrin repeat"/>
    <property type="match status" value="1"/>
</dbReference>
<protein>
    <submittedName>
        <fullName evidence="6">Ankyrin repeat and socs box protein 1-like</fullName>
    </submittedName>
</protein>
<dbReference type="AlphaFoldDB" id="A0AAV4AVV0"/>
<dbReference type="GO" id="GO:0045732">
    <property type="term" value="P:positive regulation of protein catabolic process"/>
    <property type="evidence" value="ECO:0007669"/>
    <property type="project" value="TreeGrafter"/>
</dbReference>
<feature type="repeat" description="ANK" evidence="4">
    <location>
        <begin position="114"/>
        <end position="146"/>
    </location>
</feature>
<name>A0AAV4AVV0_9GAST</name>
<evidence type="ECO:0000259" key="5">
    <source>
        <dbReference type="PROSITE" id="PS50225"/>
    </source>
</evidence>
<dbReference type="PROSITE" id="PS50088">
    <property type="entry name" value="ANK_REPEAT"/>
    <property type="match status" value="3"/>
</dbReference>
<dbReference type="SMART" id="SM00969">
    <property type="entry name" value="SOCS_box"/>
    <property type="match status" value="1"/>
</dbReference>
<dbReference type="PANTHER" id="PTHR24136">
    <property type="entry name" value="SOWAH (DROSOPHILA) HOMOLOG"/>
    <property type="match status" value="1"/>
</dbReference>
<dbReference type="GO" id="GO:0016567">
    <property type="term" value="P:protein ubiquitination"/>
    <property type="evidence" value="ECO:0007669"/>
    <property type="project" value="TreeGrafter"/>
</dbReference>
<evidence type="ECO:0000256" key="2">
    <source>
        <dbReference type="ARBA" id="ARBA00022737"/>
    </source>
</evidence>
<proteinExistence type="inferred from homology"/>
<keyword evidence="7" id="KW-1185">Reference proteome</keyword>
<dbReference type="Pfam" id="PF07525">
    <property type="entry name" value="SOCS_box"/>
    <property type="match status" value="1"/>
</dbReference>
<sequence>MDQQTVRPPPAPPLSADLFSRITGKLTRNITNMKGTQNVCSVRESCEAPVQQLSPKDVAEEIMRQFEYCLPHSHGESELHNVAFCGDALRLRLLLENIDSHPCKLSTINQRNRLGCTPVRLAATGGHETCLNLLIKAGADINIVDVKGQTPLFVAVKNRRLGCARLLLESGACPDGDSKNSSTPLYVAFMNGDIQYVLLLLQYGAHPDKLRHLSPGSTLLFHGGFAPKISTLVAAMEHLHEGDVYKAVRALLERGCRTYSVHYHSCVYMDRMKLVDLLHAYGIRSDWRDENGRLATELNVKNDAKDRLLVLRESPRSLLSACRVTIISKLPRPRKGLDCVDSLPLPSPLITYLKFPDV</sequence>
<dbReference type="InterPro" id="IPR036770">
    <property type="entry name" value="Ankyrin_rpt-contain_sf"/>
</dbReference>
<organism evidence="6 7">
    <name type="scientific">Plakobranchus ocellatus</name>
    <dbReference type="NCBI Taxonomy" id="259542"/>
    <lineage>
        <taxon>Eukaryota</taxon>
        <taxon>Metazoa</taxon>
        <taxon>Spiralia</taxon>
        <taxon>Lophotrochozoa</taxon>
        <taxon>Mollusca</taxon>
        <taxon>Gastropoda</taxon>
        <taxon>Heterobranchia</taxon>
        <taxon>Euthyneura</taxon>
        <taxon>Panpulmonata</taxon>
        <taxon>Sacoglossa</taxon>
        <taxon>Placobranchoidea</taxon>
        <taxon>Plakobranchidae</taxon>
        <taxon>Plakobranchus</taxon>
    </lineage>
</organism>
<dbReference type="PROSITE" id="PS50225">
    <property type="entry name" value="SOCS"/>
    <property type="match status" value="1"/>
</dbReference>